<dbReference type="InterPro" id="IPR036397">
    <property type="entry name" value="RNaseH_sf"/>
</dbReference>
<dbReference type="InterPro" id="IPR056924">
    <property type="entry name" value="SH3_Tf2-1"/>
</dbReference>
<dbReference type="PaxDb" id="4097-A0A1S3XWY1"/>
<dbReference type="KEGG" id="nta:107769509"/>
<dbReference type="PANTHER" id="PTHR46148:SF55">
    <property type="match status" value="1"/>
</dbReference>
<reference evidence="2" key="1">
    <citation type="submission" date="2025-08" db="UniProtKB">
        <authorList>
            <consortium name="RefSeq"/>
        </authorList>
    </citation>
    <scope>IDENTIFICATION</scope>
</reference>
<dbReference type="OMA" id="YELDEEC"/>
<organism evidence="2">
    <name type="scientific">Nicotiana tabacum</name>
    <name type="common">Common tobacco</name>
    <dbReference type="NCBI Taxonomy" id="4097"/>
    <lineage>
        <taxon>Eukaryota</taxon>
        <taxon>Viridiplantae</taxon>
        <taxon>Streptophyta</taxon>
        <taxon>Embryophyta</taxon>
        <taxon>Tracheophyta</taxon>
        <taxon>Spermatophyta</taxon>
        <taxon>Magnoliopsida</taxon>
        <taxon>eudicotyledons</taxon>
        <taxon>Gunneridae</taxon>
        <taxon>Pentapetalae</taxon>
        <taxon>asterids</taxon>
        <taxon>lamiids</taxon>
        <taxon>Solanales</taxon>
        <taxon>Solanaceae</taxon>
        <taxon>Nicotianoideae</taxon>
        <taxon>Nicotianeae</taxon>
        <taxon>Nicotiana</taxon>
    </lineage>
</organism>
<proteinExistence type="predicted"/>
<evidence type="ECO:0000259" key="1">
    <source>
        <dbReference type="Pfam" id="PF24626"/>
    </source>
</evidence>
<dbReference type="PANTHER" id="PTHR46148">
    <property type="entry name" value="CHROMO DOMAIN-CONTAINING PROTEIN"/>
    <property type="match status" value="1"/>
</dbReference>
<dbReference type="RefSeq" id="XP_016444217.1">
    <property type="nucleotide sequence ID" value="XM_016588731.1"/>
</dbReference>
<evidence type="ECO:0000313" key="2">
    <source>
        <dbReference type="RefSeq" id="XP_016444217.1"/>
    </source>
</evidence>
<protein>
    <recommendedName>
        <fullName evidence="1">Tf2-1-like SH3-like domain-containing protein</fullName>
    </recommendedName>
</protein>
<gene>
    <name evidence="2" type="primary">LOC107769509</name>
</gene>
<dbReference type="Pfam" id="PF24626">
    <property type="entry name" value="SH3_Tf2-1"/>
    <property type="match status" value="1"/>
</dbReference>
<sequence length="167" mass="19064">MAEYWYNTSLHSAIQTTPNEALYGGPPPLHLPYLPEESAATEVDNTLINRELKLHLQHRMKQQADSHKSDRQFNVGDWVYLKVHPYKKVAISNHSSHKLASKYYGPFQILKRMGSVAYTLLLPARVKIHPTVHVSLLIKYYEVPSQISYPPVIDLASAYCPDPELIL</sequence>
<dbReference type="Gene3D" id="3.30.420.10">
    <property type="entry name" value="Ribonuclease H-like superfamily/Ribonuclease H"/>
    <property type="match status" value="1"/>
</dbReference>
<dbReference type="OrthoDB" id="1303259at2759"/>
<feature type="domain" description="Tf2-1-like SH3-like" evidence="1">
    <location>
        <begin position="76"/>
        <end position="140"/>
    </location>
</feature>
<dbReference type="GO" id="GO:0003676">
    <property type="term" value="F:nucleic acid binding"/>
    <property type="evidence" value="ECO:0007669"/>
    <property type="project" value="InterPro"/>
</dbReference>
<accession>A0A1S3XWY1</accession>
<dbReference type="AlphaFoldDB" id="A0A1S3XWY1"/>
<dbReference type="STRING" id="4097.A0A1S3XWY1"/>
<name>A0A1S3XWY1_TOBAC</name>